<name>L9XH21_9EURY</name>
<evidence type="ECO:0000256" key="4">
    <source>
        <dbReference type="ARBA" id="ARBA00023136"/>
    </source>
</evidence>
<evidence type="ECO:0000256" key="3">
    <source>
        <dbReference type="ARBA" id="ARBA00022989"/>
    </source>
</evidence>
<dbReference type="GO" id="GO:0016765">
    <property type="term" value="F:transferase activity, transferring alkyl or aryl (other than methyl) groups"/>
    <property type="evidence" value="ECO:0007669"/>
    <property type="project" value="InterPro"/>
</dbReference>
<evidence type="ECO:0000256" key="2">
    <source>
        <dbReference type="ARBA" id="ARBA00022692"/>
    </source>
</evidence>
<dbReference type="Proteomes" id="UP000011531">
    <property type="component" value="Unassembled WGS sequence"/>
</dbReference>
<dbReference type="CDD" id="cd13963">
    <property type="entry name" value="PT_UbiA_2"/>
    <property type="match status" value="1"/>
</dbReference>
<gene>
    <name evidence="6" type="ORF">C492_09765</name>
</gene>
<accession>L9XH21</accession>
<dbReference type="NCBIfam" id="NF008977">
    <property type="entry name" value="PRK12324.1-2"/>
    <property type="match status" value="1"/>
</dbReference>
<keyword evidence="4 5" id="KW-0472">Membrane</keyword>
<keyword evidence="7" id="KW-1185">Reference proteome</keyword>
<feature type="transmembrane region" description="Helical" evidence="5">
    <location>
        <begin position="143"/>
        <end position="164"/>
    </location>
</feature>
<dbReference type="InterPro" id="IPR050475">
    <property type="entry name" value="Prenyltransferase_related"/>
</dbReference>
<keyword evidence="3 5" id="KW-1133">Transmembrane helix</keyword>
<feature type="transmembrane region" description="Helical" evidence="5">
    <location>
        <begin position="114"/>
        <end position="131"/>
    </location>
</feature>
<reference evidence="6 7" key="1">
    <citation type="journal article" date="2014" name="PLoS Genet.">
        <title>Phylogenetically driven sequencing of extremely halophilic archaea reveals strategies for static and dynamic osmo-response.</title>
        <authorList>
            <person name="Becker E.A."/>
            <person name="Seitzer P.M."/>
            <person name="Tritt A."/>
            <person name="Larsen D."/>
            <person name="Krusor M."/>
            <person name="Yao A.I."/>
            <person name="Wu D."/>
            <person name="Madern D."/>
            <person name="Eisen J.A."/>
            <person name="Darling A.E."/>
            <person name="Facciotti M.T."/>
        </authorList>
    </citation>
    <scope>NUCLEOTIDE SEQUENCE [LARGE SCALE GENOMIC DNA]</scope>
    <source>
        <strain evidence="6 7">DSM 18795</strain>
    </source>
</reference>
<proteinExistence type="predicted"/>
<evidence type="ECO:0000256" key="1">
    <source>
        <dbReference type="ARBA" id="ARBA00004651"/>
    </source>
</evidence>
<organism evidence="6 7">
    <name type="scientific">Natronococcus jeotgali DSM 18795</name>
    <dbReference type="NCBI Taxonomy" id="1227498"/>
    <lineage>
        <taxon>Archaea</taxon>
        <taxon>Methanobacteriati</taxon>
        <taxon>Methanobacteriota</taxon>
        <taxon>Stenosarchaea group</taxon>
        <taxon>Halobacteria</taxon>
        <taxon>Halobacteriales</taxon>
        <taxon>Natrialbaceae</taxon>
        <taxon>Natronococcus</taxon>
    </lineage>
</organism>
<dbReference type="AlphaFoldDB" id="L9XH21"/>
<sequence length="305" mass="33355">MSPRGYAVQNRLVGSVTGLLREIRPWQWYKQSVLLLGIVFSGSLFDPAAVANVAIAIVAFCAIAGTTYIGNDIADLEADRNHPRKRHRPIASGQVSIPVAVTFAALLFAAGIALSWYLGPLFLLVVVAYLVQNGLYSAFLKDLVLVDVLIVAVGFVLRAVAGVVAIDVFLSPWLVVCTFLTALMLGIGKRRHEMDAVEDAAASRATLAEYTPETLDHLFVVVLSALIVSYSLYTFFGGGEWTMATLPFAFFAAFRYHHLVYTRDVGGDPKYLFGDRPFRTNLALWGVVVVGVRYRVPSRILEVIA</sequence>
<dbReference type="InterPro" id="IPR000537">
    <property type="entry name" value="UbiA_prenyltransferase"/>
</dbReference>
<dbReference type="GO" id="GO:0005886">
    <property type="term" value="C:plasma membrane"/>
    <property type="evidence" value="ECO:0007669"/>
    <property type="project" value="UniProtKB-SubCell"/>
</dbReference>
<dbReference type="PANTHER" id="PTHR42723:SF1">
    <property type="entry name" value="CHLOROPHYLL SYNTHASE, CHLOROPLASTIC"/>
    <property type="match status" value="1"/>
</dbReference>
<dbReference type="OrthoDB" id="213605at2157"/>
<comment type="caution">
    <text evidence="6">The sequence shown here is derived from an EMBL/GenBank/DDBJ whole genome shotgun (WGS) entry which is preliminary data.</text>
</comment>
<evidence type="ECO:0000313" key="6">
    <source>
        <dbReference type="EMBL" id="ELY61019.1"/>
    </source>
</evidence>
<dbReference type="Pfam" id="PF01040">
    <property type="entry name" value="UbiA"/>
    <property type="match status" value="1"/>
</dbReference>
<keyword evidence="6" id="KW-0808">Transferase</keyword>
<feature type="transmembrane region" description="Helical" evidence="5">
    <location>
        <begin position="51"/>
        <end position="69"/>
    </location>
</feature>
<evidence type="ECO:0000256" key="5">
    <source>
        <dbReference type="SAM" id="Phobius"/>
    </source>
</evidence>
<dbReference type="RefSeq" id="WP_008422820.1">
    <property type="nucleotide sequence ID" value="NZ_AOIA01000091.1"/>
</dbReference>
<dbReference type="PANTHER" id="PTHR42723">
    <property type="entry name" value="CHLOROPHYLL SYNTHASE"/>
    <property type="match status" value="1"/>
</dbReference>
<comment type="subcellular location">
    <subcellularLocation>
        <location evidence="1">Cell membrane</location>
        <topology evidence="1">Multi-pass membrane protein</topology>
    </subcellularLocation>
</comment>
<dbReference type="Gene3D" id="1.10.357.140">
    <property type="entry name" value="UbiA prenyltransferase"/>
    <property type="match status" value="1"/>
</dbReference>
<dbReference type="PATRIC" id="fig|1227498.3.peg.1889"/>
<feature type="transmembrane region" description="Helical" evidence="5">
    <location>
        <begin position="90"/>
        <end position="108"/>
    </location>
</feature>
<dbReference type="STRING" id="1227498.C492_09765"/>
<protein>
    <submittedName>
        <fullName evidence="6">UbiA prenyltransferase</fullName>
    </submittedName>
</protein>
<evidence type="ECO:0000313" key="7">
    <source>
        <dbReference type="Proteomes" id="UP000011531"/>
    </source>
</evidence>
<dbReference type="EMBL" id="AOIA01000091">
    <property type="protein sequence ID" value="ELY61019.1"/>
    <property type="molecule type" value="Genomic_DNA"/>
</dbReference>
<feature type="transmembrane region" description="Helical" evidence="5">
    <location>
        <begin position="218"/>
        <end position="236"/>
    </location>
</feature>
<feature type="transmembrane region" description="Helical" evidence="5">
    <location>
        <begin position="170"/>
        <end position="188"/>
    </location>
</feature>
<dbReference type="InterPro" id="IPR044878">
    <property type="entry name" value="UbiA_sf"/>
</dbReference>
<keyword evidence="2 5" id="KW-0812">Transmembrane</keyword>